<accession>A0AAV5N328</accession>
<name>A0AAV5N328_9GAMM</name>
<evidence type="ECO:0008006" key="3">
    <source>
        <dbReference type="Google" id="ProtNLM"/>
    </source>
</evidence>
<evidence type="ECO:0000313" key="2">
    <source>
        <dbReference type="Proteomes" id="UP001058124"/>
    </source>
</evidence>
<reference evidence="1" key="1">
    <citation type="submission" date="2022-06" db="EMBL/GenBank/DDBJ databases">
        <title>Draft genome sequences of Leminorella grimontii str. JCM5902.</title>
        <authorList>
            <person name="Wakabayashi Y."/>
            <person name="Kojima K."/>
        </authorList>
    </citation>
    <scope>NUCLEOTIDE SEQUENCE</scope>
    <source>
        <strain evidence="1">JCM 5902</strain>
    </source>
</reference>
<keyword evidence="2" id="KW-1185">Reference proteome</keyword>
<dbReference type="Proteomes" id="UP001058124">
    <property type="component" value="Unassembled WGS sequence"/>
</dbReference>
<dbReference type="EMBL" id="BRLH01000002">
    <property type="protein sequence ID" value="GKX55062.1"/>
    <property type="molecule type" value="Genomic_DNA"/>
</dbReference>
<proteinExistence type="predicted"/>
<comment type="caution">
    <text evidence="1">The sequence shown here is derived from an EMBL/GenBank/DDBJ whole genome shotgun (WGS) entry which is preliminary data.</text>
</comment>
<organism evidence="1 2">
    <name type="scientific">Leminorella grimontii</name>
    <dbReference type="NCBI Taxonomy" id="82981"/>
    <lineage>
        <taxon>Bacteria</taxon>
        <taxon>Pseudomonadati</taxon>
        <taxon>Pseudomonadota</taxon>
        <taxon>Gammaproteobacteria</taxon>
        <taxon>Enterobacterales</taxon>
        <taxon>Budviciaceae</taxon>
        <taxon>Leminorella</taxon>
    </lineage>
</organism>
<protein>
    <recommendedName>
        <fullName evidence="3">Lipoprotein</fullName>
    </recommendedName>
</protein>
<dbReference type="AlphaFoldDB" id="A0AAV5N328"/>
<gene>
    <name evidence="1" type="ORF">SOASR030_11740</name>
</gene>
<sequence>MWAGKVLRNPKGKPKVDATSFRAFGRFAADKDSLYFDGVRTDDNVGEKRVDMASLERAGGSEEEYRPFQQFNTELLRDRNNLYLSGRWLGSAAGFAVVGKKEWDQRGKFDPARRYPCGFSDSRRFDAIVRTDKWVIVNSTPIDADPETFQIVRWIPNALLVYKDKNGVGRYTFGKSEEEALVKESCWQPFNMLEDRVTWRKSTSTEPEVCQTEEIPGLDPEWFHPVSNVVAQYKDRLYVINKTDSGEARLDVIKLDDPNLIIDKRFNAGKKHGYLLIEWRRNDVETGFDMFETSGPLVLLNKDDGKKLEYEDGYAGRWYARDDRYVYIFNGFRLYRYESADPAAARLLDMDFYYPYCRTKKHAYLVTVEGIYDNHGVLMSAEDLLDRMGRENYCS</sequence>
<evidence type="ECO:0000313" key="1">
    <source>
        <dbReference type="EMBL" id="GKX55062.1"/>
    </source>
</evidence>